<reference evidence="5 6" key="1">
    <citation type="journal article" date="2023" name="Plants (Basel)">
        <title>Bridging the Gap: Combining Genomics and Transcriptomics Approaches to Understand Stylosanthes scabra, an Orphan Legume from the Brazilian Caatinga.</title>
        <authorList>
            <person name="Ferreira-Neto J.R.C."/>
            <person name="da Silva M.D."/>
            <person name="Binneck E."/>
            <person name="de Melo N.F."/>
            <person name="da Silva R.H."/>
            <person name="de Melo A.L.T.M."/>
            <person name="Pandolfi V."/>
            <person name="Bustamante F.O."/>
            <person name="Brasileiro-Vidal A.C."/>
            <person name="Benko-Iseppon A.M."/>
        </authorList>
    </citation>
    <scope>NUCLEOTIDE SEQUENCE [LARGE SCALE GENOMIC DNA]</scope>
    <source>
        <tissue evidence="5">Leaves</tissue>
    </source>
</reference>
<keyword evidence="6" id="KW-1185">Reference proteome</keyword>
<proteinExistence type="inferred from homology"/>
<keyword evidence="3" id="KW-0722">Serine protease inhibitor</keyword>
<dbReference type="Pfam" id="PF00280">
    <property type="entry name" value="potato_inhibit"/>
    <property type="match status" value="1"/>
</dbReference>
<feature type="compositionally biased region" description="Polar residues" evidence="4">
    <location>
        <begin position="10"/>
        <end position="19"/>
    </location>
</feature>
<comment type="similarity">
    <text evidence="1">Belongs to the protease inhibitor I13 (potato type I serine protease inhibitor) family.</text>
</comment>
<evidence type="ECO:0000313" key="5">
    <source>
        <dbReference type="EMBL" id="MED6144591.1"/>
    </source>
</evidence>
<evidence type="ECO:0000256" key="4">
    <source>
        <dbReference type="SAM" id="MobiDB-lite"/>
    </source>
</evidence>
<gene>
    <name evidence="5" type="ORF">PIB30_017088</name>
</gene>
<protein>
    <recommendedName>
        <fullName evidence="7">Subtilisin inhibitor 1</fullName>
    </recommendedName>
</protein>
<dbReference type="PRINTS" id="PR00292">
    <property type="entry name" value="POTATOINHBTR"/>
</dbReference>
<dbReference type="Proteomes" id="UP001341840">
    <property type="component" value="Unassembled WGS sequence"/>
</dbReference>
<evidence type="ECO:0000256" key="1">
    <source>
        <dbReference type="ARBA" id="ARBA00008210"/>
    </source>
</evidence>
<name>A0ABU6T780_9FABA</name>
<evidence type="ECO:0008006" key="7">
    <source>
        <dbReference type="Google" id="ProtNLM"/>
    </source>
</evidence>
<comment type="caution">
    <text evidence="5">The sequence shown here is derived from an EMBL/GenBank/DDBJ whole genome shotgun (WGS) entry which is preliminary data.</text>
</comment>
<evidence type="ECO:0000256" key="2">
    <source>
        <dbReference type="ARBA" id="ARBA00022690"/>
    </source>
</evidence>
<dbReference type="PANTHER" id="PTHR33091:SF29">
    <property type="entry name" value="SUBTILISIN INHIBITOR 1"/>
    <property type="match status" value="1"/>
</dbReference>
<dbReference type="EMBL" id="JASCZI010090670">
    <property type="protein sequence ID" value="MED6144591.1"/>
    <property type="molecule type" value="Genomic_DNA"/>
</dbReference>
<dbReference type="PROSITE" id="PS00285">
    <property type="entry name" value="POTATO_INHIBITOR"/>
    <property type="match status" value="1"/>
</dbReference>
<keyword evidence="2" id="KW-0646">Protease inhibitor</keyword>
<dbReference type="InterPro" id="IPR000864">
    <property type="entry name" value="Prot_inh_pot1"/>
</dbReference>
<accession>A0ABU6T780</accession>
<evidence type="ECO:0000313" key="6">
    <source>
        <dbReference type="Proteomes" id="UP001341840"/>
    </source>
</evidence>
<organism evidence="5 6">
    <name type="scientific">Stylosanthes scabra</name>
    <dbReference type="NCBI Taxonomy" id="79078"/>
    <lineage>
        <taxon>Eukaryota</taxon>
        <taxon>Viridiplantae</taxon>
        <taxon>Streptophyta</taxon>
        <taxon>Embryophyta</taxon>
        <taxon>Tracheophyta</taxon>
        <taxon>Spermatophyta</taxon>
        <taxon>Magnoliopsida</taxon>
        <taxon>eudicotyledons</taxon>
        <taxon>Gunneridae</taxon>
        <taxon>Pentapetalae</taxon>
        <taxon>rosids</taxon>
        <taxon>fabids</taxon>
        <taxon>Fabales</taxon>
        <taxon>Fabaceae</taxon>
        <taxon>Papilionoideae</taxon>
        <taxon>50 kb inversion clade</taxon>
        <taxon>dalbergioids sensu lato</taxon>
        <taxon>Dalbergieae</taxon>
        <taxon>Pterocarpus clade</taxon>
        <taxon>Stylosanthes</taxon>
    </lineage>
</organism>
<feature type="region of interest" description="Disordered" evidence="4">
    <location>
        <begin position="1"/>
        <end position="22"/>
    </location>
</feature>
<dbReference type="Gene3D" id="3.30.10.10">
    <property type="entry name" value="Trypsin Inhibitor V, subunit A"/>
    <property type="match status" value="1"/>
</dbReference>
<dbReference type="InterPro" id="IPR036354">
    <property type="entry name" value="Prot_inh_pot1_sf"/>
</dbReference>
<sequence>MAEKDKGQRSDNLPLQQPNEGLLPRSYKELLGSNCPEKTSWPELVGSTSEEAKKKIKEEMSEADIHVIPPGYFVTFDFRFQRVRIFVDESDKIIRTPTIG</sequence>
<dbReference type="SUPFAM" id="SSF54654">
    <property type="entry name" value="CI-2 family of serine protease inhibitors"/>
    <property type="match status" value="1"/>
</dbReference>
<evidence type="ECO:0000256" key="3">
    <source>
        <dbReference type="ARBA" id="ARBA00022900"/>
    </source>
</evidence>
<dbReference type="PANTHER" id="PTHR33091">
    <property type="entry name" value="PROTEIN, PUTATIVE, EXPRESSED-RELATED"/>
    <property type="match status" value="1"/>
</dbReference>